<dbReference type="AlphaFoldDB" id="A0A7V8T0N6"/>
<dbReference type="Proteomes" id="UP000567293">
    <property type="component" value="Unassembled WGS sequence"/>
</dbReference>
<dbReference type="InterPro" id="IPR006143">
    <property type="entry name" value="RND_pump_MFP"/>
</dbReference>
<evidence type="ECO:0000256" key="1">
    <source>
        <dbReference type="ARBA" id="ARBA00009477"/>
    </source>
</evidence>
<sequence length="239" mass="25723">MDLPERASHATIDASAARPSKSRWWLWVLVIAGVVVGIWYFRGSRIPSEASDPSAPATSGRGRGGGGMGSFVVPVVVAAAQRGDLPAYFNGLGTVTAFNTVTVRSRVDGQIVNVAFREGQFVHEGDLLVQIDPRPFQVQLEQAEGQLAKDQAQRKDAEVNLERYKLLFKEGVIAQQQLDTQAALVGQFDGAITSDQSQIDNAKLQLTYCRITAPISGRVGLRLIDPGNIVHATDVSGLV</sequence>
<evidence type="ECO:0000313" key="7">
    <source>
        <dbReference type="Proteomes" id="UP000567293"/>
    </source>
</evidence>
<dbReference type="Gene3D" id="1.10.287.470">
    <property type="entry name" value="Helix hairpin bin"/>
    <property type="match status" value="1"/>
</dbReference>
<gene>
    <name evidence="6" type="ORF">HRJ53_30630</name>
</gene>
<proteinExistence type="inferred from homology"/>
<reference evidence="6" key="1">
    <citation type="submission" date="2020-06" db="EMBL/GenBank/DDBJ databases">
        <title>Legume-microbial interactions unlock mineral nutrients during tropical forest succession.</title>
        <authorList>
            <person name="Epihov D.Z."/>
        </authorList>
    </citation>
    <scope>NUCLEOTIDE SEQUENCE [LARGE SCALE GENOMIC DNA]</scope>
    <source>
        <strain evidence="6">Pan2503</strain>
    </source>
</reference>
<dbReference type="PANTHER" id="PTHR30469">
    <property type="entry name" value="MULTIDRUG RESISTANCE PROTEIN MDTA"/>
    <property type="match status" value="1"/>
</dbReference>
<keyword evidence="3" id="KW-1133">Transmembrane helix</keyword>
<dbReference type="GO" id="GO:1990281">
    <property type="term" value="C:efflux pump complex"/>
    <property type="evidence" value="ECO:0007669"/>
    <property type="project" value="TreeGrafter"/>
</dbReference>
<evidence type="ECO:0000313" key="6">
    <source>
        <dbReference type="EMBL" id="MBA0089368.1"/>
    </source>
</evidence>
<evidence type="ECO:0000256" key="2">
    <source>
        <dbReference type="SAM" id="Coils"/>
    </source>
</evidence>
<accession>A0A7V8T0N6</accession>
<evidence type="ECO:0000259" key="4">
    <source>
        <dbReference type="Pfam" id="PF25876"/>
    </source>
</evidence>
<keyword evidence="3" id="KW-0812">Transmembrane</keyword>
<dbReference type="Pfam" id="PF25876">
    <property type="entry name" value="HH_MFP_RND"/>
    <property type="match status" value="1"/>
</dbReference>
<feature type="coiled-coil region" evidence="2">
    <location>
        <begin position="140"/>
        <end position="167"/>
    </location>
</feature>
<dbReference type="InterPro" id="IPR058624">
    <property type="entry name" value="MdtA-like_HH"/>
</dbReference>
<dbReference type="Pfam" id="PF25917">
    <property type="entry name" value="BSH_RND"/>
    <property type="match status" value="1"/>
</dbReference>
<dbReference type="InterPro" id="IPR058625">
    <property type="entry name" value="MdtA-like_BSH"/>
</dbReference>
<organism evidence="6 7">
    <name type="scientific">Candidatus Acidiferrum panamense</name>
    <dbReference type="NCBI Taxonomy" id="2741543"/>
    <lineage>
        <taxon>Bacteria</taxon>
        <taxon>Pseudomonadati</taxon>
        <taxon>Acidobacteriota</taxon>
        <taxon>Terriglobia</taxon>
        <taxon>Candidatus Acidiferrales</taxon>
        <taxon>Candidatus Acidiferrum</taxon>
    </lineage>
</organism>
<comment type="similarity">
    <text evidence="1">Belongs to the membrane fusion protein (MFP) (TC 8.A.1) family.</text>
</comment>
<dbReference type="GO" id="GO:0015562">
    <property type="term" value="F:efflux transmembrane transporter activity"/>
    <property type="evidence" value="ECO:0007669"/>
    <property type="project" value="TreeGrafter"/>
</dbReference>
<evidence type="ECO:0000259" key="5">
    <source>
        <dbReference type="Pfam" id="PF25917"/>
    </source>
</evidence>
<protein>
    <submittedName>
        <fullName evidence="6">Efflux RND transporter periplasmic adaptor subunit</fullName>
    </submittedName>
</protein>
<feature type="domain" description="Multidrug resistance protein MdtA-like alpha-helical hairpin" evidence="4">
    <location>
        <begin position="139"/>
        <end position="208"/>
    </location>
</feature>
<feature type="transmembrane region" description="Helical" evidence="3">
    <location>
        <begin position="24"/>
        <end position="41"/>
    </location>
</feature>
<keyword evidence="2" id="KW-0175">Coiled coil</keyword>
<dbReference type="EMBL" id="JACDQQ010002958">
    <property type="protein sequence ID" value="MBA0089368.1"/>
    <property type="molecule type" value="Genomic_DNA"/>
</dbReference>
<keyword evidence="7" id="KW-1185">Reference proteome</keyword>
<dbReference type="PANTHER" id="PTHR30469:SF12">
    <property type="entry name" value="MULTIDRUG RESISTANCE PROTEIN MDTA"/>
    <property type="match status" value="1"/>
</dbReference>
<comment type="caution">
    <text evidence="6">The sequence shown here is derived from an EMBL/GenBank/DDBJ whole genome shotgun (WGS) entry which is preliminary data.</text>
</comment>
<dbReference type="SUPFAM" id="SSF111369">
    <property type="entry name" value="HlyD-like secretion proteins"/>
    <property type="match status" value="1"/>
</dbReference>
<keyword evidence="3" id="KW-0472">Membrane</keyword>
<dbReference type="NCBIfam" id="TIGR01730">
    <property type="entry name" value="RND_mfp"/>
    <property type="match status" value="1"/>
</dbReference>
<name>A0A7V8T0N6_9BACT</name>
<feature type="non-terminal residue" evidence="6">
    <location>
        <position position="239"/>
    </location>
</feature>
<feature type="domain" description="Multidrug resistance protein MdtA-like barrel-sandwich hybrid" evidence="5">
    <location>
        <begin position="99"/>
        <end position="237"/>
    </location>
</feature>
<dbReference type="Gene3D" id="2.40.50.100">
    <property type="match status" value="1"/>
</dbReference>
<evidence type="ECO:0000256" key="3">
    <source>
        <dbReference type="SAM" id="Phobius"/>
    </source>
</evidence>